<dbReference type="AlphaFoldDB" id="A0A1H8ILT6"/>
<dbReference type="OrthoDB" id="5570093at2"/>
<sequence>MLNIQPLRLRRMTLQMRELTIGESIAIASSPPHLEEALCTTFLNSTKAGVQSTIEGMDNPQNWTVQERIMAVCHYLSVTSDTGPDFQLEGGAHLTDYLDASKDAALKDESIPLGELHQDKWHIRHLTGAMAESIERLIGQIDGIDGRLHWILGGMACQLFCDGETKSELGAMPDPVQHANDFDAFILEKIKIITAYPESVFEQLMFMYMEGRGRMHHLFITDFSHEGIVALPVPKEGGRETEILSPARFPVRQCIARIAHELARKPVSNGV</sequence>
<dbReference type="Proteomes" id="UP000199459">
    <property type="component" value="Unassembled WGS sequence"/>
</dbReference>
<evidence type="ECO:0000313" key="1">
    <source>
        <dbReference type="EMBL" id="SEN69329.1"/>
    </source>
</evidence>
<dbReference type="RefSeq" id="WP_090634672.1">
    <property type="nucleotide sequence ID" value="NZ_FOCP01000035.1"/>
</dbReference>
<proteinExistence type="predicted"/>
<organism evidence="1 2">
    <name type="scientific">Nitrosomonas marina</name>
    <dbReference type="NCBI Taxonomy" id="917"/>
    <lineage>
        <taxon>Bacteria</taxon>
        <taxon>Pseudomonadati</taxon>
        <taxon>Pseudomonadota</taxon>
        <taxon>Betaproteobacteria</taxon>
        <taxon>Nitrosomonadales</taxon>
        <taxon>Nitrosomonadaceae</taxon>
        <taxon>Nitrosomonas</taxon>
    </lineage>
</organism>
<evidence type="ECO:0000313" key="2">
    <source>
        <dbReference type="Proteomes" id="UP000199459"/>
    </source>
</evidence>
<accession>A0A1H8ILT6</accession>
<dbReference type="STRING" id="917.SAMN05216326_1275"/>
<gene>
    <name evidence="1" type="ORF">SAMN05216325_13511</name>
</gene>
<reference evidence="1 2" key="1">
    <citation type="submission" date="2016-10" db="EMBL/GenBank/DDBJ databases">
        <authorList>
            <person name="de Groot N.N."/>
        </authorList>
    </citation>
    <scope>NUCLEOTIDE SEQUENCE [LARGE SCALE GENOMIC DNA]</scope>
    <source>
        <strain evidence="1 2">Nm22</strain>
    </source>
</reference>
<protein>
    <submittedName>
        <fullName evidence="1">Uncharacterized protein</fullName>
    </submittedName>
</protein>
<dbReference type="EMBL" id="FOCP01000035">
    <property type="protein sequence ID" value="SEN69329.1"/>
    <property type="molecule type" value="Genomic_DNA"/>
</dbReference>
<name>A0A1H8ILT6_9PROT</name>